<dbReference type="Proteomes" id="UP000054560">
    <property type="component" value="Unassembled WGS sequence"/>
</dbReference>
<name>A0A0L0G7E2_9EUKA</name>
<sequence length="102" mass="11979">MIDARDDPFLSHLAGEVSIGLNDNERNHWDFMKAVPFLQAAAILYPSNHIRSHWSKRGWTESVATMVLEGLWLSRREYDEREKLGLDRDEDLPEDRQELIEE</sequence>
<reference evidence="1 2" key="1">
    <citation type="submission" date="2011-02" db="EMBL/GenBank/DDBJ databases">
        <title>The Genome Sequence of Sphaeroforma arctica JP610.</title>
        <authorList>
            <consortium name="The Broad Institute Genome Sequencing Platform"/>
            <person name="Russ C."/>
            <person name="Cuomo C."/>
            <person name="Young S.K."/>
            <person name="Zeng Q."/>
            <person name="Gargeya S."/>
            <person name="Alvarado L."/>
            <person name="Berlin A."/>
            <person name="Chapman S.B."/>
            <person name="Chen Z."/>
            <person name="Freedman E."/>
            <person name="Gellesch M."/>
            <person name="Goldberg J."/>
            <person name="Griggs A."/>
            <person name="Gujja S."/>
            <person name="Heilman E."/>
            <person name="Heiman D."/>
            <person name="Howarth C."/>
            <person name="Mehta T."/>
            <person name="Neiman D."/>
            <person name="Pearson M."/>
            <person name="Roberts A."/>
            <person name="Saif S."/>
            <person name="Shea T."/>
            <person name="Shenoy N."/>
            <person name="Sisk P."/>
            <person name="Stolte C."/>
            <person name="Sykes S."/>
            <person name="White J."/>
            <person name="Yandava C."/>
            <person name="Burger G."/>
            <person name="Gray M.W."/>
            <person name="Holland P.W.H."/>
            <person name="King N."/>
            <person name="Lang F.B.F."/>
            <person name="Roger A.J."/>
            <person name="Ruiz-Trillo I."/>
            <person name="Haas B."/>
            <person name="Nusbaum C."/>
            <person name="Birren B."/>
        </authorList>
    </citation>
    <scope>NUCLEOTIDE SEQUENCE [LARGE SCALE GENOMIC DNA]</scope>
    <source>
        <strain evidence="1 2">JP610</strain>
    </source>
</reference>
<accession>A0A0L0G7E2</accession>
<protein>
    <submittedName>
        <fullName evidence="1">Uncharacterized protein</fullName>
    </submittedName>
</protein>
<dbReference type="RefSeq" id="XP_014158030.1">
    <property type="nucleotide sequence ID" value="XM_014302555.1"/>
</dbReference>
<proteinExistence type="predicted"/>
<dbReference type="GeneID" id="25904153"/>
<organism evidence="1 2">
    <name type="scientific">Sphaeroforma arctica JP610</name>
    <dbReference type="NCBI Taxonomy" id="667725"/>
    <lineage>
        <taxon>Eukaryota</taxon>
        <taxon>Ichthyosporea</taxon>
        <taxon>Ichthyophonida</taxon>
        <taxon>Sphaeroforma</taxon>
    </lineage>
</organism>
<dbReference type="AlphaFoldDB" id="A0A0L0G7E2"/>
<keyword evidence="2" id="KW-1185">Reference proteome</keyword>
<gene>
    <name evidence="1" type="ORF">SARC_03649</name>
</gene>
<evidence type="ECO:0000313" key="2">
    <source>
        <dbReference type="Proteomes" id="UP000054560"/>
    </source>
</evidence>
<evidence type="ECO:0000313" key="1">
    <source>
        <dbReference type="EMBL" id="KNC84128.1"/>
    </source>
</evidence>
<dbReference type="EMBL" id="KQ241786">
    <property type="protein sequence ID" value="KNC84128.1"/>
    <property type="molecule type" value="Genomic_DNA"/>
</dbReference>